<accession>A0A0N0RR40</accession>
<dbReference type="AlphaFoldDB" id="A0A0N0RR40"/>
<keyword evidence="1" id="KW-0732">Signal</keyword>
<gene>
    <name evidence="2" type="ORF">AM493_18640</name>
</gene>
<evidence type="ECO:0000313" key="2">
    <source>
        <dbReference type="EMBL" id="KOS07849.1"/>
    </source>
</evidence>
<evidence type="ECO:0000313" key="3">
    <source>
        <dbReference type="Proteomes" id="UP000037755"/>
    </source>
</evidence>
<evidence type="ECO:0000256" key="1">
    <source>
        <dbReference type="SAM" id="SignalP"/>
    </source>
</evidence>
<feature type="signal peptide" evidence="1">
    <location>
        <begin position="1"/>
        <end position="18"/>
    </location>
</feature>
<organism evidence="2 3">
    <name type="scientific">Flavobacterium akiainvivens</name>
    <dbReference type="NCBI Taxonomy" id="1202724"/>
    <lineage>
        <taxon>Bacteria</taxon>
        <taxon>Pseudomonadati</taxon>
        <taxon>Bacteroidota</taxon>
        <taxon>Flavobacteriia</taxon>
        <taxon>Flavobacteriales</taxon>
        <taxon>Flavobacteriaceae</taxon>
        <taxon>Flavobacterium</taxon>
    </lineage>
</organism>
<dbReference type="RefSeq" id="WP_054409566.1">
    <property type="nucleotide sequence ID" value="NZ_FOYA01000002.1"/>
</dbReference>
<proteinExistence type="predicted"/>
<dbReference type="PATRIC" id="fig|1202724.3.peg.3869"/>
<feature type="chain" id="PRO_5005857595" description="Lipocalin-like domain-containing protein" evidence="1">
    <location>
        <begin position="19"/>
        <end position="151"/>
    </location>
</feature>
<protein>
    <recommendedName>
        <fullName evidence="4">Lipocalin-like domain-containing protein</fullName>
    </recommendedName>
</protein>
<dbReference type="EMBL" id="LIYD01000005">
    <property type="protein sequence ID" value="KOS07849.1"/>
    <property type="molecule type" value="Genomic_DNA"/>
</dbReference>
<comment type="caution">
    <text evidence="2">The sequence shown here is derived from an EMBL/GenBank/DDBJ whole genome shotgun (WGS) entry which is preliminary data.</text>
</comment>
<keyword evidence="3" id="KW-1185">Reference proteome</keyword>
<sequence>MKLKFILIALFVAFATQAQTITQEGLLGKWHMAKFEMDGVFFNFETAQVTAGNGTTLSPEEVKQLKEELTGAVAEQLKSNTMTFKPGGKVIMAEGEKSQEVQYTLSNKEDKQTLVVKVPEEMVFFVAIKDNFLELTINGHNPITMYLKKDK</sequence>
<name>A0A0N0RR40_9FLAO</name>
<evidence type="ECO:0008006" key="4">
    <source>
        <dbReference type="Google" id="ProtNLM"/>
    </source>
</evidence>
<dbReference type="STRING" id="1202724.AM493_18640"/>
<dbReference type="Proteomes" id="UP000037755">
    <property type="component" value="Unassembled WGS sequence"/>
</dbReference>
<reference evidence="2 3" key="1">
    <citation type="submission" date="2015-08" db="EMBL/GenBank/DDBJ databases">
        <title>Whole genome sequence of Flavobacterium akiainvivens IK-1T, from decaying Wikstroemia oahuensis, an endemic Hawaiian shrub.</title>
        <authorList>
            <person name="Wan X."/>
            <person name="Hou S."/>
            <person name="Saito J."/>
            <person name="Donachie S."/>
        </authorList>
    </citation>
    <scope>NUCLEOTIDE SEQUENCE [LARGE SCALE GENOMIC DNA]</scope>
    <source>
        <strain evidence="2 3">IK-1</strain>
    </source>
</reference>